<dbReference type="GO" id="GO:0016747">
    <property type="term" value="F:acyltransferase activity, transferring groups other than amino-acyl groups"/>
    <property type="evidence" value="ECO:0007669"/>
    <property type="project" value="TreeGrafter"/>
</dbReference>
<sequence length="754" mass="85380">MASTKTLHSNHLRRWVHLLLLLLSSTCVFSGELVEYLPGFDGKLPFHLETGYLRVGDTEFFYYFVKSEGNPLQDPLFLWLTGGPGCSAWSGLVYEIGPMEFDITNYTGGLPRLKYYPYGWTKTASFIFLDAPVGTGFSYSLTQENWYSSDSSAAEQAFLFLRKWLDENPQYLALQLFVGGDSYAGKIAPLVTQKIVQDNEANVVPHLNLQGYLLGSPRTDDVSDENSKIHFAHRMALISDDLYVKMRADCNDNFINVDPSNAACLADLAAYDKAFNYALSYMWANDPKVRDALHVRKGTVIDWKRCNKTLQYTKDVPSVVEVNKFLSERLLQLLVESGDRDLVVPFVGTVYWIKSLNLTLDYAWRPWFVDGQVQGYTVKYNENGFKLTYVTVKGAGHTAPEYKRRYGAWGNTLYSGKWEEQRQCLLWSSIFMALGQASLPHRNVCKSIIEFLPGYPGKLPVKLETGYVGVGDLEEKQLFYYFIESERSPAEDPLLLWLTGGPGCSALSALVYEIDEPIGTGFSYATNAEAYNVGDTVAVEDLYVFIRKWLNQHTEFLANPLYVGGDSYSGIIAPQVTYKISEGNSGGIRPRMNLMGYVLGNPFTDPIDYNAEVEYAYRVELISDELYTSAKTSCHGWYVNPRNEECAADLKAISDCTSKIYIMHVLEPYCASWLLNETDKLSWHRRSLFEDFAPPQGPTHWCRTFNYVSSYIWANNEAAQQALHVRPGAGHTAPEYKPKEGLAMVDRWFSYYPL</sequence>
<reference evidence="3 4" key="1">
    <citation type="submission" date="2023-12" db="EMBL/GenBank/DDBJ databases">
        <title>A high-quality genome assembly for Dillenia turbinata (Dilleniales).</title>
        <authorList>
            <person name="Chanderbali A."/>
        </authorList>
    </citation>
    <scope>NUCLEOTIDE SEQUENCE [LARGE SCALE GENOMIC DNA]</scope>
    <source>
        <strain evidence="3">LSX21</strain>
        <tissue evidence="3">Leaf</tissue>
    </source>
</reference>
<dbReference type="SUPFAM" id="SSF53474">
    <property type="entry name" value="alpha/beta-Hydrolases"/>
    <property type="match status" value="2"/>
</dbReference>
<keyword evidence="2" id="KW-0732">Signal</keyword>
<evidence type="ECO:0000313" key="3">
    <source>
        <dbReference type="EMBL" id="KAK6945963.1"/>
    </source>
</evidence>
<proteinExistence type="inferred from homology"/>
<dbReference type="GO" id="GO:0019748">
    <property type="term" value="P:secondary metabolic process"/>
    <property type="evidence" value="ECO:0007669"/>
    <property type="project" value="TreeGrafter"/>
</dbReference>
<dbReference type="FunFam" id="3.40.50.1820:FF:000072">
    <property type="entry name" value="Serine carboxypeptidase-like 19"/>
    <property type="match status" value="1"/>
</dbReference>
<dbReference type="Proteomes" id="UP001370490">
    <property type="component" value="Unassembled WGS sequence"/>
</dbReference>
<comment type="caution">
    <text evidence="3">The sequence shown here is derived from an EMBL/GenBank/DDBJ whole genome shotgun (WGS) entry which is preliminary data.</text>
</comment>
<dbReference type="PANTHER" id="PTHR11802:SF377">
    <property type="entry name" value="SERINE CARBOXYPEPTIDASE-LIKE 18"/>
    <property type="match status" value="1"/>
</dbReference>
<dbReference type="Gene3D" id="3.40.50.1820">
    <property type="entry name" value="alpha/beta hydrolase"/>
    <property type="match status" value="3"/>
</dbReference>
<dbReference type="EMBL" id="JBAMMX010000002">
    <property type="protein sequence ID" value="KAK6945963.1"/>
    <property type="molecule type" value="Genomic_DNA"/>
</dbReference>
<dbReference type="PANTHER" id="PTHR11802">
    <property type="entry name" value="SERINE PROTEASE FAMILY S10 SERINE CARBOXYPEPTIDASE"/>
    <property type="match status" value="1"/>
</dbReference>
<evidence type="ECO:0000256" key="2">
    <source>
        <dbReference type="SAM" id="SignalP"/>
    </source>
</evidence>
<name>A0AAN8ZT63_9MAGN</name>
<dbReference type="GO" id="GO:0004185">
    <property type="term" value="F:serine-type carboxypeptidase activity"/>
    <property type="evidence" value="ECO:0007669"/>
    <property type="project" value="InterPro"/>
</dbReference>
<comment type="similarity">
    <text evidence="1">Belongs to the peptidase S10 family.</text>
</comment>
<dbReference type="PRINTS" id="PR00724">
    <property type="entry name" value="CRBOXYPTASEC"/>
</dbReference>
<dbReference type="AlphaFoldDB" id="A0AAN8ZT63"/>
<organism evidence="3 4">
    <name type="scientific">Dillenia turbinata</name>
    <dbReference type="NCBI Taxonomy" id="194707"/>
    <lineage>
        <taxon>Eukaryota</taxon>
        <taxon>Viridiplantae</taxon>
        <taxon>Streptophyta</taxon>
        <taxon>Embryophyta</taxon>
        <taxon>Tracheophyta</taxon>
        <taxon>Spermatophyta</taxon>
        <taxon>Magnoliopsida</taxon>
        <taxon>eudicotyledons</taxon>
        <taxon>Gunneridae</taxon>
        <taxon>Pentapetalae</taxon>
        <taxon>Dilleniales</taxon>
        <taxon>Dilleniaceae</taxon>
        <taxon>Dillenia</taxon>
    </lineage>
</organism>
<dbReference type="InterPro" id="IPR029058">
    <property type="entry name" value="AB_hydrolase_fold"/>
</dbReference>
<gene>
    <name evidence="3" type="ORF">RJ641_013507</name>
</gene>
<evidence type="ECO:0000256" key="1">
    <source>
        <dbReference type="ARBA" id="ARBA00009431"/>
    </source>
</evidence>
<dbReference type="Pfam" id="PF00450">
    <property type="entry name" value="Peptidase_S10"/>
    <property type="match status" value="3"/>
</dbReference>
<evidence type="ECO:0000313" key="4">
    <source>
        <dbReference type="Proteomes" id="UP001370490"/>
    </source>
</evidence>
<keyword evidence="3" id="KW-0645">Protease</keyword>
<keyword evidence="3" id="KW-0121">Carboxypeptidase</keyword>
<dbReference type="GO" id="GO:0006508">
    <property type="term" value="P:proteolysis"/>
    <property type="evidence" value="ECO:0007669"/>
    <property type="project" value="InterPro"/>
</dbReference>
<keyword evidence="3" id="KW-0378">Hydrolase</keyword>
<accession>A0AAN8ZT63</accession>
<feature type="chain" id="PRO_5042861228" evidence="2">
    <location>
        <begin position="31"/>
        <end position="754"/>
    </location>
</feature>
<keyword evidence="4" id="KW-1185">Reference proteome</keyword>
<feature type="signal peptide" evidence="2">
    <location>
        <begin position="1"/>
        <end position="30"/>
    </location>
</feature>
<dbReference type="InterPro" id="IPR001563">
    <property type="entry name" value="Peptidase_S10"/>
</dbReference>
<protein>
    <submittedName>
        <fullName evidence="3">Peptidase S10, serine carboxypeptidase</fullName>
    </submittedName>
</protein>